<feature type="signal peptide" evidence="2">
    <location>
        <begin position="1"/>
        <end position="18"/>
    </location>
</feature>
<dbReference type="AlphaFoldDB" id="A0A9X2F404"/>
<sequence>MKKFLFLFLFILPAPLFAQTLQFPMSDSTNKISYKASVKVDTAFNKVELFQRVKDWIQLNFQQENKVLHKDDLPSGTIIAKGFAGYTTKLNNAEFHNKLTWTMTITVRNGGYNYEMTDIYSSENASGNNAFTATWTTPIEDLILSEIAFKDNGDYKPLNKMHAVATDKSIKEVIAGLNKYLNPFEESIIAKRAAQLNAEFNKNNPAQTAANTNPAPTPSEQKPATTVAIASTNNQAKVETKAEVLVANNSSTIEPVKQQSVVAEIPANKPVEAPKTMEDLKKMQDNIKKLELELKRQKETEEAKLKLQKEIDELNAEIKQLEDKKAKLNADSTASTDSPKTMEDLKKMQDNIKKLEAAIKIQSEIDKLKEDVKKLETKKANLSSDLASAK</sequence>
<dbReference type="Pfam" id="PF14730">
    <property type="entry name" value="DUF4468"/>
    <property type="match status" value="1"/>
</dbReference>
<protein>
    <submittedName>
        <fullName evidence="4">DUF4468 domain-containing protein</fullName>
    </submittedName>
</protein>
<feature type="region of interest" description="Disordered" evidence="1">
    <location>
        <begin position="324"/>
        <end position="344"/>
    </location>
</feature>
<keyword evidence="2" id="KW-0732">Signal</keyword>
<keyword evidence="5" id="KW-1185">Reference proteome</keyword>
<feature type="domain" description="DUF4468" evidence="3">
    <location>
        <begin position="35"/>
        <end position="120"/>
    </location>
</feature>
<evidence type="ECO:0000259" key="3">
    <source>
        <dbReference type="Pfam" id="PF14730"/>
    </source>
</evidence>
<evidence type="ECO:0000256" key="2">
    <source>
        <dbReference type="SAM" id="SignalP"/>
    </source>
</evidence>
<feature type="compositionally biased region" description="Polar residues" evidence="1">
    <location>
        <begin position="330"/>
        <end position="339"/>
    </location>
</feature>
<gene>
    <name evidence="4" type="ORF">NF867_13135</name>
</gene>
<proteinExistence type="predicted"/>
<reference evidence="4" key="1">
    <citation type="submission" date="2022-06" db="EMBL/GenBank/DDBJ databases">
        <title>Solitalea sp. MAHUQ-68 isolated from rhizospheric soil.</title>
        <authorList>
            <person name="Huq M.A."/>
        </authorList>
    </citation>
    <scope>NUCLEOTIDE SEQUENCE</scope>
    <source>
        <strain evidence="4">MAHUQ-68</strain>
    </source>
</reference>
<name>A0A9X2F404_9SPHI</name>
<organism evidence="4 5">
    <name type="scientific">Solitalea agri</name>
    <dbReference type="NCBI Taxonomy" id="2953739"/>
    <lineage>
        <taxon>Bacteria</taxon>
        <taxon>Pseudomonadati</taxon>
        <taxon>Bacteroidota</taxon>
        <taxon>Sphingobacteriia</taxon>
        <taxon>Sphingobacteriales</taxon>
        <taxon>Sphingobacteriaceae</taxon>
        <taxon>Solitalea</taxon>
    </lineage>
</organism>
<evidence type="ECO:0000313" key="4">
    <source>
        <dbReference type="EMBL" id="MCO4293809.1"/>
    </source>
</evidence>
<evidence type="ECO:0000256" key="1">
    <source>
        <dbReference type="SAM" id="MobiDB-lite"/>
    </source>
</evidence>
<dbReference type="Gene3D" id="1.10.287.1490">
    <property type="match status" value="1"/>
</dbReference>
<evidence type="ECO:0000313" key="5">
    <source>
        <dbReference type="Proteomes" id="UP001155182"/>
    </source>
</evidence>
<dbReference type="Proteomes" id="UP001155182">
    <property type="component" value="Unassembled WGS sequence"/>
</dbReference>
<comment type="caution">
    <text evidence="4">The sequence shown here is derived from an EMBL/GenBank/DDBJ whole genome shotgun (WGS) entry which is preliminary data.</text>
</comment>
<dbReference type="RefSeq" id="WP_252588462.1">
    <property type="nucleotide sequence ID" value="NZ_JAMWYS010000043.1"/>
</dbReference>
<accession>A0A9X2F404</accession>
<dbReference type="Gene3D" id="3.30.530.80">
    <property type="match status" value="1"/>
</dbReference>
<feature type="chain" id="PRO_5040842421" evidence="2">
    <location>
        <begin position="19"/>
        <end position="390"/>
    </location>
</feature>
<dbReference type="InterPro" id="IPR027823">
    <property type="entry name" value="DUF4468"/>
</dbReference>
<dbReference type="EMBL" id="JAMWYS010000043">
    <property type="protein sequence ID" value="MCO4293809.1"/>
    <property type="molecule type" value="Genomic_DNA"/>
</dbReference>